<keyword evidence="3" id="KW-1185">Reference proteome</keyword>
<proteinExistence type="predicted"/>
<evidence type="ECO:0000313" key="3">
    <source>
        <dbReference type="Proteomes" id="UP000045051"/>
    </source>
</evidence>
<keyword evidence="1" id="KW-0472">Membrane</keyword>
<dbReference type="AlphaFoldDB" id="A0A0B7IDP9"/>
<name>A0A0B7IDP9_9FLAO</name>
<protein>
    <submittedName>
        <fullName evidence="2">Uncharacterized protein</fullName>
    </submittedName>
</protein>
<gene>
    <name evidence="2" type="ORF">CCAND38_540022</name>
</gene>
<dbReference type="EMBL" id="CDOI01000167">
    <property type="protein sequence ID" value="CEN48098.1"/>
    <property type="molecule type" value="Genomic_DNA"/>
</dbReference>
<reference evidence="2 3" key="1">
    <citation type="submission" date="2015-01" db="EMBL/GenBank/DDBJ databases">
        <authorList>
            <person name="Xiang T."/>
            <person name="Song Y."/>
            <person name="Huang L."/>
            <person name="Wang B."/>
            <person name="Wu P."/>
        </authorList>
    </citation>
    <scope>NUCLEOTIDE SEQUENCE [LARGE SCALE GENOMIC DNA]</scope>
    <source>
        <strain evidence="2 3">CcD38</strain>
    </source>
</reference>
<evidence type="ECO:0000256" key="1">
    <source>
        <dbReference type="SAM" id="Phobius"/>
    </source>
</evidence>
<dbReference type="Proteomes" id="UP000045051">
    <property type="component" value="Unassembled WGS sequence"/>
</dbReference>
<keyword evidence="1" id="KW-1133">Transmembrane helix</keyword>
<accession>A0A0B7IDP9</accession>
<feature type="transmembrane region" description="Helical" evidence="1">
    <location>
        <begin position="12"/>
        <end position="35"/>
    </location>
</feature>
<sequence>MELLKGSRVQGLKLITLLAIGCCLLLLKYLIVTIFCSSEIS</sequence>
<evidence type="ECO:0000313" key="2">
    <source>
        <dbReference type="EMBL" id="CEN48098.1"/>
    </source>
</evidence>
<keyword evidence="1" id="KW-0812">Transmembrane</keyword>
<organism evidence="2 3">
    <name type="scientific">Capnocytophaga canis</name>
    <dbReference type="NCBI Taxonomy" id="1848903"/>
    <lineage>
        <taxon>Bacteria</taxon>
        <taxon>Pseudomonadati</taxon>
        <taxon>Bacteroidota</taxon>
        <taxon>Flavobacteriia</taxon>
        <taxon>Flavobacteriales</taxon>
        <taxon>Flavobacteriaceae</taxon>
        <taxon>Capnocytophaga</taxon>
    </lineage>
</organism>